<sequence length="288" mass="31928">MQTHGIVESEAPGPISKPANLAPAGTTDTHFHIFGPTDRYPLSPKRLYNPCLSDVPAYLKMASTVGIERMVIVQASIYGTDNSCLLDSIAEFGQHRARGIAVVDASITPEQLADMHTRGVRGIRFNAITGVTPLEWLPNIAEMIAPLGWHIQLWIKADRLLQIADMVRALPVDVVLDHMAQVPIERGLNDPQVACALKLMESENCWMKLVGYRISKVPYPHGDVDAFAQKIINVAPDRCLWGTDWPHIYLEGKPMPDAGQLLDSLYRWCPPDAAKKILVDNATKRYGF</sequence>
<comment type="caution">
    <text evidence="3">The sequence shown here is derived from an EMBL/GenBank/DDBJ whole genome shotgun (WGS) entry which is preliminary data.</text>
</comment>
<dbReference type="AlphaFoldDB" id="A0A953T500"/>
<dbReference type="InterPro" id="IPR052358">
    <property type="entry name" value="Aro_Compnd_Degr_Hydrolases"/>
</dbReference>
<dbReference type="GO" id="GO:0016787">
    <property type="term" value="F:hydrolase activity"/>
    <property type="evidence" value="ECO:0007669"/>
    <property type="project" value="InterPro"/>
</dbReference>
<evidence type="ECO:0000259" key="2">
    <source>
        <dbReference type="Pfam" id="PF04909"/>
    </source>
</evidence>
<dbReference type="SUPFAM" id="SSF51556">
    <property type="entry name" value="Metallo-dependent hydrolases"/>
    <property type="match status" value="1"/>
</dbReference>
<protein>
    <submittedName>
        <fullName evidence="3">Amidohydrolase family protein</fullName>
    </submittedName>
</protein>
<dbReference type="Pfam" id="PF04909">
    <property type="entry name" value="Amidohydro_2"/>
    <property type="match status" value="1"/>
</dbReference>
<dbReference type="Gene3D" id="3.20.20.140">
    <property type="entry name" value="Metal-dependent hydrolases"/>
    <property type="match status" value="1"/>
</dbReference>
<dbReference type="InterPro" id="IPR032466">
    <property type="entry name" value="Metal_Hydrolase"/>
</dbReference>
<evidence type="ECO:0000256" key="1">
    <source>
        <dbReference type="SAM" id="MobiDB-lite"/>
    </source>
</evidence>
<dbReference type="RefSeq" id="WP_259661466.1">
    <property type="nucleotide sequence ID" value="NZ_JAHXRI010000007.1"/>
</dbReference>
<dbReference type="PANTHER" id="PTHR35563">
    <property type="entry name" value="BARREL METAL-DEPENDENT HYDROLASE, PUTATIVE (AFU_ORTHOLOGUE AFUA_1G16240)-RELATED"/>
    <property type="match status" value="1"/>
</dbReference>
<proteinExistence type="predicted"/>
<accession>A0A953T500</accession>
<gene>
    <name evidence="3" type="ORF">KZZ10_10450</name>
</gene>
<dbReference type="EMBL" id="JAHXRI010000007">
    <property type="protein sequence ID" value="MBZ1351066.1"/>
    <property type="molecule type" value="Genomic_DNA"/>
</dbReference>
<feature type="region of interest" description="Disordered" evidence="1">
    <location>
        <begin position="1"/>
        <end position="22"/>
    </location>
</feature>
<feature type="domain" description="Amidohydrolase-related" evidence="2">
    <location>
        <begin position="28"/>
        <end position="288"/>
    </location>
</feature>
<evidence type="ECO:0000313" key="4">
    <source>
        <dbReference type="Proteomes" id="UP000739565"/>
    </source>
</evidence>
<evidence type="ECO:0000313" key="3">
    <source>
        <dbReference type="EMBL" id="MBZ1351066.1"/>
    </source>
</evidence>
<organism evidence="3 4">
    <name type="scientific">Zwartia hollandica</name>
    <dbReference type="NCBI Taxonomy" id="324606"/>
    <lineage>
        <taxon>Bacteria</taxon>
        <taxon>Pseudomonadati</taxon>
        <taxon>Pseudomonadota</taxon>
        <taxon>Betaproteobacteria</taxon>
        <taxon>Burkholderiales</taxon>
        <taxon>Alcaligenaceae</taxon>
        <taxon>Zwartia</taxon>
    </lineage>
</organism>
<dbReference type="InterPro" id="IPR006680">
    <property type="entry name" value="Amidohydro-rel"/>
</dbReference>
<dbReference type="Proteomes" id="UP000739565">
    <property type="component" value="Unassembled WGS sequence"/>
</dbReference>
<name>A0A953T500_9BURK</name>
<dbReference type="PANTHER" id="PTHR35563:SF2">
    <property type="entry name" value="BARREL METAL-DEPENDENT HYDROLASE, PUTATIVE (AFU_ORTHOLOGUE AFUA_1G16240)-RELATED"/>
    <property type="match status" value="1"/>
</dbReference>
<reference evidence="3" key="1">
    <citation type="submission" date="2021-07" db="EMBL/GenBank/DDBJ databases">
        <title>New genus and species of the family Alcaligenaceae.</title>
        <authorList>
            <person name="Hahn M.W."/>
        </authorList>
    </citation>
    <scope>NUCLEOTIDE SEQUENCE</scope>
    <source>
        <strain evidence="3">LF4-65</strain>
    </source>
</reference>
<keyword evidence="4" id="KW-1185">Reference proteome</keyword>